<name>A0A2W2BPM1_9HYPH</name>
<dbReference type="EMBL" id="QKVK01000002">
    <property type="protein sequence ID" value="PZF78129.1"/>
    <property type="molecule type" value="Genomic_DNA"/>
</dbReference>
<gene>
    <name evidence="1" type="ORF">DK847_06845</name>
</gene>
<dbReference type="Proteomes" id="UP000248795">
    <property type="component" value="Unassembled WGS sequence"/>
</dbReference>
<organism evidence="1 2">
    <name type="scientific">Aestuariivirga litoralis</name>
    <dbReference type="NCBI Taxonomy" id="2650924"/>
    <lineage>
        <taxon>Bacteria</taxon>
        <taxon>Pseudomonadati</taxon>
        <taxon>Pseudomonadota</taxon>
        <taxon>Alphaproteobacteria</taxon>
        <taxon>Hyphomicrobiales</taxon>
        <taxon>Aestuariivirgaceae</taxon>
        <taxon>Aestuariivirga</taxon>
    </lineage>
</organism>
<sequence length="84" mass="8802">MAEITYFVVVPFQETENGLVADQGIQCPSERSAIAQARGAVSKGAIGAIAFRRSGDPNIGEYGEAVLICKEGDLPDGVMEMLAA</sequence>
<evidence type="ECO:0000313" key="1">
    <source>
        <dbReference type="EMBL" id="PZF78129.1"/>
    </source>
</evidence>
<evidence type="ECO:0000313" key="2">
    <source>
        <dbReference type="Proteomes" id="UP000248795"/>
    </source>
</evidence>
<dbReference type="RefSeq" id="WP_111197105.1">
    <property type="nucleotide sequence ID" value="NZ_QKVK01000002.1"/>
</dbReference>
<keyword evidence="2" id="KW-1185">Reference proteome</keyword>
<dbReference type="AlphaFoldDB" id="A0A2W2BPM1"/>
<accession>A0A2W2BPM1</accession>
<comment type="caution">
    <text evidence="1">The sequence shown here is derived from an EMBL/GenBank/DDBJ whole genome shotgun (WGS) entry which is preliminary data.</text>
</comment>
<proteinExistence type="predicted"/>
<reference evidence="2" key="1">
    <citation type="submission" date="2018-06" db="EMBL/GenBank/DDBJ databases">
        <title>Aestuariibacter litoralis strain KCTC 52945T.</title>
        <authorList>
            <person name="Li X."/>
            <person name="Salam N."/>
            <person name="Li J.-L."/>
            <person name="Chen Y.-M."/>
            <person name="Yang Z.-W."/>
            <person name="Zhang L.-Y."/>
            <person name="Han M.-X."/>
            <person name="Xiao M."/>
            <person name="Li W.-J."/>
        </authorList>
    </citation>
    <scope>NUCLEOTIDE SEQUENCE [LARGE SCALE GENOMIC DNA]</scope>
    <source>
        <strain evidence="2">KCTC 52945</strain>
    </source>
</reference>
<protein>
    <submittedName>
        <fullName evidence="1">Uncharacterized protein</fullName>
    </submittedName>
</protein>